<dbReference type="RefSeq" id="WP_048595363.1">
    <property type="nucleotide sequence ID" value="NZ_CVLB01000002.1"/>
</dbReference>
<name>A0A0G4K908_9SPIR</name>
<dbReference type="GO" id="GO:0009073">
    <property type="term" value="P:aromatic amino acid family biosynthetic process"/>
    <property type="evidence" value="ECO:0007669"/>
    <property type="project" value="UniProtKB-KW"/>
</dbReference>
<proteinExistence type="inferred from homology"/>
<dbReference type="InterPro" id="IPR020541">
    <property type="entry name" value="Chorismate_synthase_CS"/>
</dbReference>
<feature type="binding site" evidence="7">
    <location>
        <position position="47"/>
    </location>
    <ligand>
        <name>NADP(+)</name>
        <dbReference type="ChEBI" id="CHEBI:58349"/>
    </ligand>
</feature>
<comment type="caution">
    <text evidence="7">Lacks conserved residue(s) required for the propagation of feature annotation.</text>
</comment>
<comment type="catalytic activity">
    <reaction evidence="7 8">
        <text>5-O-(1-carboxyvinyl)-3-phosphoshikimate = chorismate + phosphate</text>
        <dbReference type="Rhea" id="RHEA:21020"/>
        <dbReference type="ChEBI" id="CHEBI:29748"/>
        <dbReference type="ChEBI" id="CHEBI:43474"/>
        <dbReference type="ChEBI" id="CHEBI:57701"/>
        <dbReference type="EC" id="4.2.3.5"/>
    </reaction>
</comment>
<evidence type="ECO:0000256" key="4">
    <source>
        <dbReference type="ARBA" id="ARBA00022605"/>
    </source>
</evidence>
<evidence type="ECO:0000256" key="5">
    <source>
        <dbReference type="ARBA" id="ARBA00023141"/>
    </source>
</evidence>
<dbReference type="HAMAP" id="MF_00300">
    <property type="entry name" value="Chorismate_synth"/>
    <property type="match status" value="1"/>
</dbReference>
<dbReference type="PROSITE" id="PS00789">
    <property type="entry name" value="CHORISMATE_SYNTHASE_3"/>
    <property type="match status" value="1"/>
</dbReference>
<keyword evidence="10" id="KW-1185">Reference proteome</keyword>
<dbReference type="NCBIfam" id="NF003793">
    <property type="entry name" value="PRK05382.1"/>
    <property type="match status" value="1"/>
</dbReference>
<dbReference type="EC" id="4.2.3.5" evidence="3 7"/>
<dbReference type="Proteomes" id="UP000043763">
    <property type="component" value="Unassembled WGS sequence"/>
</dbReference>
<dbReference type="PANTHER" id="PTHR21085">
    <property type="entry name" value="CHORISMATE SYNTHASE"/>
    <property type="match status" value="1"/>
</dbReference>
<comment type="pathway">
    <text evidence="1 7 8">Metabolic intermediate biosynthesis; chorismate biosynthesis; chorismate from D-erythrose 4-phosphate and phosphoenolpyruvate: step 7/7.</text>
</comment>
<dbReference type="PANTHER" id="PTHR21085:SF0">
    <property type="entry name" value="CHORISMATE SYNTHASE"/>
    <property type="match status" value="1"/>
</dbReference>
<dbReference type="PROSITE" id="PS00787">
    <property type="entry name" value="CHORISMATE_SYNTHASE_1"/>
    <property type="match status" value="1"/>
</dbReference>
<keyword evidence="6 7" id="KW-0456">Lyase</keyword>
<evidence type="ECO:0000256" key="3">
    <source>
        <dbReference type="ARBA" id="ARBA00013036"/>
    </source>
</evidence>
<dbReference type="AlphaFoldDB" id="A0A0G4K908"/>
<evidence type="ECO:0000256" key="2">
    <source>
        <dbReference type="ARBA" id="ARBA00008014"/>
    </source>
</evidence>
<sequence length="369" mass="40379">MGSVFGNNIKLSLFGESHGEAIGCVIDGFPYGINIDSQFIDNEMDRRRAKNAKLATARNEADKVEILSGILDDKSTGMPISAIIKNENKRSGDYSNLKTLPRPSHGDYTAMLRYDGFNDIRGGGHFSGRLTAPLVFAGALAKLALKEKFDINIAAHIKQIYNIKDKYPNNVFPTYEEFTDNYNKELSVFDNEAMNKMIKTIEEAKMNMDSVGGIITAAVFNMPAGFGDPFYSSIESRIAQSVFAVPAVKGIDFGLGFDFVNYKASECNDAYTIKDDNNIKRVETKTNNNGGILGGISNGMPIVVNVVIKPTPSISKEQLTLNIETKEEETLVIKGRHDPCIAVRAVPVIEAAIAVSILDLCLDMKGKLI</sequence>
<comment type="function">
    <text evidence="7">Catalyzes the anti-1,4-elimination of the C-3 phosphate and the C-6 proR hydrogen from 5-enolpyruvylshikimate-3-phosphate (EPSP) to yield chorismate, which is the branch point compound that serves as the starting substrate for the three terminal pathways of aromatic amino acid biosynthesis. This reaction introduces a second double bond into the aromatic ring system.</text>
</comment>
<comment type="cofactor">
    <cofactor evidence="7 8">
        <name>FMNH2</name>
        <dbReference type="ChEBI" id="CHEBI:57618"/>
    </cofactor>
    <text evidence="7 8">Reduced FMN (FMNH(2)).</text>
</comment>
<keyword evidence="4 7" id="KW-0028">Amino-acid biosynthesis</keyword>
<dbReference type="Gene3D" id="3.60.150.10">
    <property type="entry name" value="Chorismate synthase AroC"/>
    <property type="match status" value="1"/>
</dbReference>
<dbReference type="GO" id="GO:0010181">
    <property type="term" value="F:FMN binding"/>
    <property type="evidence" value="ECO:0007669"/>
    <property type="project" value="TreeGrafter"/>
</dbReference>
<dbReference type="CDD" id="cd07304">
    <property type="entry name" value="Chorismate_synthase"/>
    <property type="match status" value="1"/>
</dbReference>
<dbReference type="InterPro" id="IPR035904">
    <property type="entry name" value="Chorismate_synth_AroC_sf"/>
</dbReference>
<gene>
    <name evidence="7 9" type="primary">aroC</name>
    <name evidence="9" type="ORF">BRSU_2189</name>
</gene>
<dbReference type="SUPFAM" id="SSF103263">
    <property type="entry name" value="Chorismate synthase, AroC"/>
    <property type="match status" value="1"/>
</dbReference>
<dbReference type="EMBL" id="CVLB01000002">
    <property type="protein sequence ID" value="CRF34698.1"/>
    <property type="molecule type" value="Genomic_DNA"/>
</dbReference>
<evidence type="ECO:0000256" key="7">
    <source>
        <dbReference type="HAMAP-Rule" id="MF_00300"/>
    </source>
</evidence>
<protein>
    <recommendedName>
        <fullName evidence="3 7">Chorismate synthase</fullName>
        <shortName evidence="7">CS</shortName>
        <ecNumber evidence="3 7">4.2.3.5</ecNumber>
    </recommendedName>
    <alternativeName>
        <fullName evidence="7">5-enolpyruvylshikimate-3-phosphate phospholyase</fullName>
    </alternativeName>
</protein>
<feature type="binding site" evidence="7">
    <location>
        <position position="336"/>
    </location>
    <ligand>
        <name>FMN</name>
        <dbReference type="ChEBI" id="CHEBI:58210"/>
    </ligand>
</feature>
<feature type="binding site" evidence="7">
    <location>
        <begin position="125"/>
        <end position="127"/>
    </location>
    <ligand>
        <name>FMN</name>
        <dbReference type="ChEBI" id="CHEBI:58210"/>
    </ligand>
</feature>
<dbReference type="PROSITE" id="PS00788">
    <property type="entry name" value="CHORISMATE_SYNTHASE_2"/>
    <property type="match status" value="1"/>
</dbReference>
<feature type="binding site" evidence="7">
    <location>
        <begin position="309"/>
        <end position="313"/>
    </location>
    <ligand>
        <name>FMN</name>
        <dbReference type="ChEBI" id="CHEBI:58210"/>
    </ligand>
</feature>
<comment type="subunit">
    <text evidence="7">Homotetramer.</text>
</comment>
<reference evidence="10" key="1">
    <citation type="submission" date="2015-04" db="EMBL/GenBank/DDBJ databases">
        <authorList>
            <person name="Mushtaq Mamoona"/>
        </authorList>
    </citation>
    <scope>NUCLEOTIDE SEQUENCE [LARGE SCALE GENOMIC DNA]</scope>
    <source>
        <strain evidence="10">AN4859/03</strain>
    </source>
</reference>
<evidence type="ECO:0000256" key="6">
    <source>
        <dbReference type="ARBA" id="ARBA00023239"/>
    </source>
</evidence>
<keyword evidence="7" id="KW-0288">FMN</keyword>
<keyword evidence="5 7" id="KW-0057">Aromatic amino acid biosynthesis</keyword>
<dbReference type="NCBIfam" id="TIGR00033">
    <property type="entry name" value="aroC"/>
    <property type="match status" value="1"/>
</dbReference>
<dbReference type="GO" id="GO:0009423">
    <property type="term" value="P:chorismate biosynthetic process"/>
    <property type="evidence" value="ECO:0007669"/>
    <property type="project" value="UniProtKB-UniRule"/>
</dbReference>
<dbReference type="GO" id="GO:0005829">
    <property type="term" value="C:cytosol"/>
    <property type="evidence" value="ECO:0007669"/>
    <property type="project" value="TreeGrafter"/>
</dbReference>
<dbReference type="PIRSF" id="PIRSF001456">
    <property type="entry name" value="Chorismate_synth"/>
    <property type="match status" value="1"/>
</dbReference>
<dbReference type="GO" id="GO:0008652">
    <property type="term" value="P:amino acid biosynthetic process"/>
    <property type="evidence" value="ECO:0007669"/>
    <property type="project" value="UniProtKB-KW"/>
</dbReference>
<dbReference type="UniPathway" id="UPA00053">
    <property type="reaction ID" value="UER00090"/>
</dbReference>
<keyword evidence="7" id="KW-0285">Flavoprotein</keyword>
<accession>A0A0G4K908</accession>
<evidence type="ECO:0000256" key="1">
    <source>
        <dbReference type="ARBA" id="ARBA00005044"/>
    </source>
</evidence>
<keyword evidence="7" id="KW-0521">NADP</keyword>
<evidence type="ECO:0000313" key="9">
    <source>
        <dbReference type="EMBL" id="CRF34698.1"/>
    </source>
</evidence>
<dbReference type="GO" id="GO:0004107">
    <property type="term" value="F:chorismate synthase activity"/>
    <property type="evidence" value="ECO:0007669"/>
    <property type="project" value="UniProtKB-UniRule"/>
</dbReference>
<evidence type="ECO:0000313" key="10">
    <source>
        <dbReference type="Proteomes" id="UP000043763"/>
    </source>
</evidence>
<dbReference type="Pfam" id="PF01264">
    <property type="entry name" value="Chorismate_synt"/>
    <property type="match status" value="1"/>
</dbReference>
<feature type="binding site" evidence="7">
    <location>
        <position position="53"/>
    </location>
    <ligand>
        <name>NADP(+)</name>
        <dbReference type="ChEBI" id="CHEBI:58349"/>
    </ligand>
</feature>
<dbReference type="InterPro" id="IPR000453">
    <property type="entry name" value="Chorismate_synth"/>
</dbReference>
<organism evidence="9 10">
    <name type="scientific">Brachyspira suanatina</name>
    <dbReference type="NCBI Taxonomy" id="381802"/>
    <lineage>
        <taxon>Bacteria</taxon>
        <taxon>Pseudomonadati</taxon>
        <taxon>Spirochaetota</taxon>
        <taxon>Spirochaetia</taxon>
        <taxon>Brachyspirales</taxon>
        <taxon>Brachyspiraceae</taxon>
        <taxon>Brachyspira</taxon>
    </lineage>
</organism>
<dbReference type="OrthoDB" id="9771806at2"/>
<feature type="binding site" evidence="7">
    <location>
        <position position="294"/>
    </location>
    <ligand>
        <name>FMN</name>
        <dbReference type="ChEBI" id="CHEBI:58210"/>
    </ligand>
</feature>
<comment type="similarity">
    <text evidence="2 7 8">Belongs to the chorismate synthase family.</text>
</comment>
<keyword evidence="7" id="KW-0274">FAD</keyword>
<evidence type="ECO:0000256" key="8">
    <source>
        <dbReference type="RuleBase" id="RU000605"/>
    </source>
</evidence>